<dbReference type="EMBL" id="CP015629">
    <property type="protein sequence ID" value="ANF34147.1"/>
    <property type="molecule type" value="Genomic_DNA"/>
</dbReference>
<dbReference type="SUPFAM" id="SSF50346">
    <property type="entry name" value="PRC-barrel domain"/>
    <property type="match status" value="1"/>
</dbReference>
<dbReference type="GO" id="GO:0006364">
    <property type="term" value="P:rRNA processing"/>
    <property type="evidence" value="ECO:0007669"/>
    <property type="project" value="UniProtKB-UniRule"/>
</dbReference>
<comment type="subunit">
    <text evidence="5">Binds ribosomal protein uS19.</text>
</comment>
<keyword evidence="4 5" id="KW-0143">Chaperone</keyword>
<dbReference type="Gene3D" id="2.30.30.240">
    <property type="entry name" value="PRC-barrel domain"/>
    <property type="match status" value="1"/>
</dbReference>
<organism evidence="8 9">
    <name type="scientific">Borrelia turicatae</name>
    <dbReference type="NCBI Taxonomy" id="142"/>
    <lineage>
        <taxon>Bacteria</taxon>
        <taxon>Pseudomonadati</taxon>
        <taxon>Spirochaetota</taxon>
        <taxon>Spirochaetia</taxon>
        <taxon>Spirochaetales</taxon>
        <taxon>Borreliaceae</taxon>
        <taxon>Borrelia</taxon>
    </lineage>
</organism>
<dbReference type="InterPro" id="IPR011961">
    <property type="entry name" value="RimM"/>
</dbReference>
<dbReference type="Pfam" id="PF01782">
    <property type="entry name" value="RimM"/>
    <property type="match status" value="1"/>
</dbReference>
<comment type="subcellular location">
    <subcellularLocation>
        <location evidence="5">Cytoplasm</location>
    </subcellularLocation>
</comment>
<dbReference type="Gene3D" id="2.40.30.60">
    <property type="entry name" value="RimM"/>
    <property type="match status" value="1"/>
</dbReference>
<dbReference type="PANTHER" id="PTHR33692:SF1">
    <property type="entry name" value="RIBOSOME MATURATION FACTOR RIMM"/>
    <property type="match status" value="1"/>
</dbReference>
<gene>
    <name evidence="5" type="primary">rimM</name>
    <name evidence="8" type="ORF">A7978_03500</name>
</gene>
<dbReference type="Proteomes" id="UP000264231">
    <property type="component" value="Chromosome"/>
</dbReference>
<dbReference type="InterPro" id="IPR009000">
    <property type="entry name" value="Transl_B-barrel_sf"/>
</dbReference>
<sequence>MFVKGIILSSYGINGYAKVKSISNGFDDFFDLKGNKLVLKKKCCSSIEVKVEDVSLMNHSLLLKFEEFNTPELIKDLIGFELWVNDEFASKLEEGEYYFGELIGYKLVNNGKELGVVVSFFECVASILLEVKVGSKLFFVPFLNIYLGDIDRELKTIELKVLDLLK</sequence>
<dbReference type="GO" id="GO:0043022">
    <property type="term" value="F:ribosome binding"/>
    <property type="evidence" value="ECO:0007669"/>
    <property type="project" value="InterPro"/>
</dbReference>
<keyword evidence="3 5" id="KW-0698">rRNA processing</keyword>
<evidence type="ECO:0000256" key="2">
    <source>
        <dbReference type="ARBA" id="ARBA00022517"/>
    </source>
</evidence>
<evidence type="ECO:0000256" key="3">
    <source>
        <dbReference type="ARBA" id="ARBA00022552"/>
    </source>
</evidence>
<dbReference type="HAMAP" id="MF_00014">
    <property type="entry name" value="Ribosome_mat_RimM"/>
    <property type="match status" value="1"/>
</dbReference>
<evidence type="ECO:0000313" key="9">
    <source>
        <dbReference type="Proteomes" id="UP000264231"/>
    </source>
</evidence>
<evidence type="ECO:0000256" key="1">
    <source>
        <dbReference type="ARBA" id="ARBA00022490"/>
    </source>
</evidence>
<evidence type="ECO:0000259" key="6">
    <source>
        <dbReference type="Pfam" id="PF01782"/>
    </source>
</evidence>
<keyword evidence="2 5" id="KW-0690">Ribosome biogenesis</keyword>
<feature type="domain" description="Ribosome maturation factor RimM PRC barrel" evidence="7">
    <location>
        <begin position="101"/>
        <end position="160"/>
    </location>
</feature>
<comment type="domain">
    <text evidence="5">The PRC barrel domain binds ribosomal protein uS19.</text>
</comment>
<keyword evidence="1 5" id="KW-0963">Cytoplasm</keyword>
<dbReference type="RefSeq" id="WP_011772631.1">
    <property type="nucleotide sequence ID" value="NZ_CP015629.1"/>
</dbReference>
<feature type="domain" description="RimM N-terminal" evidence="6">
    <location>
        <begin position="5"/>
        <end position="87"/>
    </location>
</feature>
<dbReference type="OMA" id="DFFCLKN"/>
<dbReference type="NCBIfam" id="TIGR02273">
    <property type="entry name" value="16S_RimM"/>
    <property type="match status" value="1"/>
</dbReference>
<accession>A0A172XC91</accession>
<evidence type="ECO:0000313" key="8">
    <source>
        <dbReference type="EMBL" id="ANF34147.1"/>
    </source>
</evidence>
<dbReference type="SUPFAM" id="SSF50447">
    <property type="entry name" value="Translation proteins"/>
    <property type="match status" value="1"/>
</dbReference>
<evidence type="ECO:0000259" key="7">
    <source>
        <dbReference type="Pfam" id="PF24986"/>
    </source>
</evidence>
<proteinExistence type="inferred from homology"/>
<dbReference type="Pfam" id="PF24986">
    <property type="entry name" value="PRC_RimM"/>
    <property type="match status" value="1"/>
</dbReference>
<dbReference type="InterPro" id="IPR056792">
    <property type="entry name" value="PRC_RimM"/>
</dbReference>
<comment type="similarity">
    <text evidence="5">Belongs to the RimM family.</text>
</comment>
<reference evidence="8 9" key="1">
    <citation type="submission" date="2016-05" db="EMBL/GenBank/DDBJ databases">
        <title>Chromosome and linear plasmid sequence of a 2015 human isolate of tick-borne relapsing fever spirochete, Borrelia turicatae.</title>
        <authorList>
            <person name="Kingry L.C."/>
            <person name="Dhwani B."/>
            <person name="Replogle A."/>
            <person name="Sexton C."/>
            <person name="Rowe L."/>
            <person name="Stermole B.M."/>
            <person name="Christensen A.M."/>
            <person name="Schriefer M.E."/>
        </authorList>
    </citation>
    <scope>NUCLEOTIDE SEQUENCE [LARGE SCALE GENOMIC DNA]</scope>
    <source>
        <strain evidence="8 9">BTE5EL</strain>
    </source>
</reference>
<dbReference type="NCBIfam" id="NF011188">
    <property type="entry name" value="PRK14594.1"/>
    <property type="match status" value="1"/>
</dbReference>
<dbReference type="InterPro" id="IPR036976">
    <property type="entry name" value="RimM_N_sf"/>
</dbReference>
<dbReference type="GO" id="GO:0005737">
    <property type="term" value="C:cytoplasm"/>
    <property type="evidence" value="ECO:0007669"/>
    <property type="project" value="UniProtKB-SubCell"/>
</dbReference>
<dbReference type="GO" id="GO:0042274">
    <property type="term" value="P:ribosomal small subunit biogenesis"/>
    <property type="evidence" value="ECO:0007669"/>
    <property type="project" value="UniProtKB-UniRule"/>
</dbReference>
<dbReference type="AlphaFoldDB" id="A0A172XC91"/>
<evidence type="ECO:0000256" key="5">
    <source>
        <dbReference type="HAMAP-Rule" id="MF_00014"/>
    </source>
</evidence>
<dbReference type="GO" id="GO:0005840">
    <property type="term" value="C:ribosome"/>
    <property type="evidence" value="ECO:0007669"/>
    <property type="project" value="InterPro"/>
</dbReference>
<dbReference type="InterPro" id="IPR002676">
    <property type="entry name" value="RimM_N"/>
</dbReference>
<dbReference type="InterPro" id="IPR011033">
    <property type="entry name" value="PRC_barrel-like_sf"/>
</dbReference>
<name>A0A172XC91_BORTU</name>
<protein>
    <recommendedName>
        <fullName evidence="5">Ribosome maturation factor RimM</fullName>
    </recommendedName>
</protein>
<evidence type="ECO:0000256" key="4">
    <source>
        <dbReference type="ARBA" id="ARBA00023186"/>
    </source>
</evidence>
<dbReference type="PANTHER" id="PTHR33692">
    <property type="entry name" value="RIBOSOME MATURATION FACTOR RIMM"/>
    <property type="match status" value="1"/>
</dbReference>
<comment type="function">
    <text evidence="5">An accessory protein needed during the final step in the assembly of 30S ribosomal subunit, possibly for assembly of the head region. Essential for efficient processing of 16S rRNA. May be needed both before and after RbfA during the maturation of 16S rRNA. It has affinity for free ribosomal 30S subunits but not for 70S ribosomes.</text>
</comment>